<organism evidence="4 5">
    <name type="scientific">Penaeus vannamei</name>
    <name type="common">Whiteleg shrimp</name>
    <name type="synonym">Litopenaeus vannamei</name>
    <dbReference type="NCBI Taxonomy" id="6689"/>
    <lineage>
        <taxon>Eukaryota</taxon>
        <taxon>Metazoa</taxon>
        <taxon>Ecdysozoa</taxon>
        <taxon>Arthropoda</taxon>
        <taxon>Crustacea</taxon>
        <taxon>Multicrustacea</taxon>
        <taxon>Malacostraca</taxon>
        <taxon>Eumalacostraca</taxon>
        <taxon>Eucarida</taxon>
        <taxon>Decapoda</taxon>
        <taxon>Dendrobranchiata</taxon>
        <taxon>Penaeoidea</taxon>
        <taxon>Penaeidae</taxon>
        <taxon>Penaeus</taxon>
    </lineage>
</organism>
<dbReference type="GO" id="GO:0006915">
    <property type="term" value="P:apoptotic process"/>
    <property type="evidence" value="ECO:0007669"/>
    <property type="project" value="TreeGrafter"/>
</dbReference>
<comment type="subcellular location">
    <subcellularLocation>
        <location evidence="1">Cytoplasm</location>
    </subcellularLocation>
</comment>
<dbReference type="PANTHER" id="PTHR12478:SF16">
    <property type="entry name" value="PROTEIN CHARYBDE-RELATED"/>
    <property type="match status" value="1"/>
</dbReference>
<evidence type="ECO:0000313" key="5">
    <source>
        <dbReference type="Proteomes" id="UP000283509"/>
    </source>
</evidence>
<dbReference type="GO" id="GO:0032006">
    <property type="term" value="P:regulation of TOR signaling"/>
    <property type="evidence" value="ECO:0007669"/>
    <property type="project" value="TreeGrafter"/>
</dbReference>
<protein>
    <submittedName>
        <fullName evidence="4">Putative DNA damage-inducible transcript 4-like protein isoform X2</fullName>
    </submittedName>
</protein>
<gene>
    <name evidence="4" type="ORF">C7M84_024687</name>
</gene>
<dbReference type="GO" id="GO:0005737">
    <property type="term" value="C:cytoplasm"/>
    <property type="evidence" value="ECO:0007669"/>
    <property type="project" value="UniProtKB-SubCell"/>
</dbReference>
<dbReference type="Pfam" id="PF07809">
    <property type="entry name" value="RTP801_C"/>
    <property type="match status" value="1"/>
</dbReference>
<evidence type="ECO:0000256" key="3">
    <source>
        <dbReference type="ARBA" id="ARBA00022490"/>
    </source>
</evidence>
<dbReference type="GO" id="GO:0009968">
    <property type="term" value="P:negative regulation of signal transduction"/>
    <property type="evidence" value="ECO:0007669"/>
    <property type="project" value="InterPro"/>
</dbReference>
<dbReference type="PANTHER" id="PTHR12478">
    <property type="entry name" value="DNA-DAMAGE-INDUCIBLE TRANSCRIPT 4 PROTEIN DDIT4"/>
    <property type="match status" value="1"/>
</dbReference>
<dbReference type="InterPro" id="IPR038281">
    <property type="entry name" value="RTP801-like_C_sf"/>
</dbReference>
<dbReference type="Proteomes" id="UP000283509">
    <property type="component" value="Unassembled WGS sequence"/>
</dbReference>
<dbReference type="InterPro" id="IPR012918">
    <property type="entry name" value="RTP801-like"/>
</dbReference>
<dbReference type="EMBL" id="QCYY01000876">
    <property type="protein sequence ID" value="ROT82156.1"/>
    <property type="molecule type" value="Genomic_DNA"/>
</dbReference>
<evidence type="ECO:0000313" key="4">
    <source>
        <dbReference type="EMBL" id="ROT82156.1"/>
    </source>
</evidence>
<comment type="caution">
    <text evidence="4">The sequence shown here is derived from an EMBL/GenBank/DDBJ whole genome shotgun (WGS) entry which is preliminary data.</text>
</comment>
<sequence length="137" mass="15488">MPPVIQSPAFTLSPITEEEEVESMEARLVTKKLESVLYRGVERYFNVDAFIVPRNTLLKAAHDILRLSSERPLGLRGALVELYLCYDGSCKRLAQVVADPRQEVKTVIKLTLHQDETSDPATLHLRSGYTMERCCLP</sequence>
<evidence type="ECO:0000256" key="2">
    <source>
        <dbReference type="ARBA" id="ARBA00010670"/>
    </source>
</evidence>
<proteinExistence type="inferred from homology"/>
<reference evidence="4 5" key="1">
    <citation type="submission" date="2018-04" db="EMBL/GenBank/DDBJ databases">
        <authorList>
            <person name="Zhang X."/>
            <person name="Yuan J."/>
            <person name="Li F."/>
            <person name="Xiang J."/>
        </authorList>
    </citation>
    <scope>NUCLEOTIDE SEQUENCE [LARGE SCALE GENOMIC DNA]</scope>
    <source>
        <tissue evidence="4">Muscle</tissue>
    </source>
</reference>
<reference evidence="4 5" key="2">
    <citation type="submission" date="2019-01" db="EMBL/GenBank/DDBJ databases">
        <title>The decoding of complex shrimp genome reveals the adaptation for benthos swimmer, frequently molting mechanism and breeding impact on genome.</title>
        <authorList>
            <person name="Sun Y."/>
            <person name="Gao Y."/>
            <person name="Yu Y."/>
        </authorList>
    </citation>
    <scope>NUCLEOTIDE SEQUENCE [LARGE SCALE GENOMIC DNA]</scope>
    <source>
        <tissue evidence="4">Muscle</tissue>
    </source>
</reference>
<evidence type="ECO:0000256" key="1">
    <source>
        <dbReference type="ARBA" id="ARBA00004496"/>
    </source>
</evidence>
<dbReference type="AlphaFoldDB" id="A0A3R7PTF9"/>
<keyword evidence="3" id="KW-0963">Cytoplasm</keyword>
<name>A0A3R7PTF9_PENVA</name>
<keyword evidence="5" id="KW-1185">Reference proteome</keyword>
<dbReference type="Gene3D" id="3.90.470.40">
    <property type="entry name" value="RTP801-like"/>
    <property type="match status" value="1"/>
</dbReference>
<comment type="similarity">
    <text evidence="2">Belongs to the DDIT4 family.</text>
</comment>
<dbReference type="OrthoDB" id="10018535at2759"/>
<accession>A0A3R7PTF9</accession>